<dbReference type="Pfam" id="PF13516">
    <property type="entry name" value="LRR_6"/>
    <property type="match status" value="1"/>
</dbReference>
<dbReference type="PANTHER" id="PTHR13318:SF190">
    <property type="entry name" value="PARTNER OF PAIRED, ISOFORM B"/>
    <property type="match status" value="1"/>
</dbReference>
<sequence length="400" mass="41031">MADNIAHGVPVEGTNVAIGTLMRAGSSSAAITVATVITTSGVLDLSERTVRLSDSDLAAALTLSQHEQAGAKGVHRLILAGCTLLSDASMHTVCANCDLYELDLSGCHGLSDAGLQTLVTECEHLTTLILHDLTALTDDAFAPLSGDCKGAPLLASLSTLNLSRCQTLTDGAISLLAQCPLKDLNVSLCKQLGAAATATHHWAGRLPCLERINLTATAADDTAVSLLAEHSPCLRWFNATRCPKVGDSGVMALAAKCSGLLSLYAVRTPITDAALLALGKGCGGLRELHVAACLGLSDDGLLALAAGCSGLHTLILDSCPITDESLVKVAEMNKELTSLSASGCCSVSERTVYALAKHCPGLQNLNLRAAGQVTESGLAALAVGAPNCKAFVNAQLASIW</sequence>
<dbReference type="Pfam" id="PF25372">
    <property type="entry name" value="DUF7885"/>
    <property type="match status" value="1"/>
</dbReference>
<dbReference type="InterPro" id="IPR032675">
    <property type="entry name" value="LRR_dom_sf"/>
</dbReference>
<dbReference type="InterPro" id="IPR006553">
    <property type="entry name" value="Leu-rich_rpt_Cys-con_subtyp"/>
</dbReference>
<dbReference type="PANTHER" id="PTHR13318">
    <property type="entry name" value="PARTNER OF PAIRED, ISOFORM B-RELATED"/>
    <property type="match status" value="1"/>
</dbReference>
<dbReference type="Gene3D" id="3.80.10.10">
    <property type="entry name" value="Ribonuclease Inhibitor"/>
    <property type="match status" value="2"/>
</dbReference>
<reference evidence="2" key="1">
    <citation type="submission" date="2021-01" db="EMBL/GenBank/DDBJ databases">
        <authorList>
            <person name="Corre E."/>
            <person name="Pelletier E."/>
            <person name="Niang G."/>
            <person name="Scheremetjew M."/>
            <person name="Finn R."/>
            <person name="Kale V."/>
            <person name="Holt S."/>
            <person name="Cochrane G."/>
            <person name="Meng A."/>
            <person name="Brown T."/>
            <person name="Cohen L."/>
        </authorList>
    </citation>
    <scope>NUCLEOTIDE SEQUENCE</scope>
    <source>
        <strain evidence="2">CCMP281</strain>
    </source>
</reference>
<name>A0A7S3C5R4_9EUKA</name>
<gene>
    <name evidence="2" type="ORF">HERI1096_LOCUS40878</name>
</gene>
<evidence type="ECO:0000259" key="1">
    <source>
        <dbReference type="Pfam" id="PF25372"/>
    </source>
</evidence>
<dbReference type="InterPro" id="IPR001611">
    <property type="entry name" value="Leu-rich_rpt"/>
</dbReference>
<dbReference type="SMART" id="SM00367">
    <property type="entry name" value="LRR_CC"/>
    <property type="match status" value="9"/>
</dbReference>
<dbReference type="AlphaFoldDB" id="A0A7S3C5R4"/>
<feature type="domain" description="F-box/LRR-repeat protein 15-like leucin rich repeat" evidence="1">
    <location>
        <begin position="242"/>
        <end position="386"/>
    </location>
</feature>
<organism evidence="2">
    <name type="scientific">Haptolina ericina</name>
    <dbReference type="NCBI Taxonomy" id="156174"/>
    <lineage>
        <taxon>Eukaryota</taxon>
        <taxon>Haptista</taxon>
        <taxon>Haptophyta</taxon>
        <taxon>Prymnesiophyceae</taxon>
        <taxon>Prymnesiales</taxon>
        <taxon>Prymnesiaceae</taxon>
        <taxon>Haptolina</taxon>
    </lineage>
</organism>
<dbReference type="InterPro" id="IPR057207">
    <property type="entry name" value="FBXL15_LRR"/>
</dbReference>
<evidence type="ECO:0000313" key="2">
    <source>
        <dbReference type="EMBL" id="CAE0154966.1"/>
    </source>
</evidence>
<accession>A0A7S3C5R4</accession>
<protein>
    <recommendedName>
        <fullName evidence="1">F-box/LRR-repeat protein 15-like leucin rich repeat domain-containing protein</fullName>
    </recommendedName>
</protein>
<dbReference type="SUPFAM" id="SSF52047">
    <property type="entry name" value="RNI-like"/>
    <property type="match status" value="1"/>
</dbReference>
<proteinExistence type="predicted"/>
<dbReference type="GO" id="GO:0031146">
    <property type="term" value="P:SCF-dependent proteasomal ubiquitin-dependent protein catabolic process"/>
    <property type="evidence" value="ECO:0007669"/>
    <property type="project" value="TreeGrafter"/>
</dbReference>
<dbReference type="EMBL" id="HBHX01073814">
    <property type="protein sequence ID" value="CAE0154966.1"/>
    <property type="molecule type" value="Transcribed_RNA"/>
</dbReference>
<dbReference type="GO" id="GO:0019005">
    <property type="term" value="C:SCF ubiquitin ligase complex"/>
    <property type="evidence" value="ECO:0007669"/>
    <property type="project" value="TreeGrafter"/>
</dbReference>